<keyword evidence="2 4" id="KW-0863">Zinc-finger</keyword>
<dbReference type="SUPFAM" id="SSF90229">
    <property type="entry name" value="CCCH zinc finger"/>
    <property type="match status" value="1"/>
</dbReference>
<keyword evidence="8" id="KW-1185">Reference proteome</keyword>
<protein>
    <submittedName>
        <fullName evidence="7">Zinc finger (CCCH type) motif-containing protein</fullName>
    </submittedName>
</protein>
<sequence length="640" mass="70599">MSISINEQPSSILPCIGNEIDSWLEHPQTFVSNSEELSDKAYAKLKMSFLDAYSDILPSNSTEQMLQFERTVEQNWLSKQWNPLEVAEPEVTSAQCPINSPFVSASELLALSDIPPKYGNIAGDLNFRSTAASPIPVSMEGKRLEKVMICPHFARVGFCAVGRVCRLCRQKMEYNRKNGLRKTSVCKYWLMGVCIKLDCNFAHGENELQSTPDVWKTTMCKHWKAGRCTSGVSCRHAHGEGELRQKLASFNDSGKFECQQAFNETIPTHRIDEAVVAIDPTDLALNAPKYYDGSLAPLALSPDGSEKLLQPSYPVETVTSSLSGSEGRGPPQGFSNFTDASFDPCVSEKIKLSAIKLATELRGAGWELLEPQTEDILSSEQQPTQVVEHLDKMSCFQIEAAASLSDDPTVTICENNGAQPVLSEDEAFFVLLKRRAMRYADKVSAVTTSVNALASSENISQDLISKIIMCGGDICSAKNDPISSISEDCLSSFNNDLSVNSHELKVPSFLEVDPQERLFDFSVALAKAIDRNQRSRSESLLNCLLNTTAQEKTSNFMENYRNNQLVTREGRLSGAVPAEASEVDQQVKNISDAFSSQSIATSQRVAESGSSNNFQEQLLLELKFLQQRVADICKLLKQPS</sequence>
<dbReference type="SMART" id="SM00356">
    <property type="entry name" value="ZnF_C3H1"/>
    <property type="match status" value="3"/>
</dbReference>
<organism evidence="7 8">
    <name type="scientific">Cardiosporidium cionae</name>
    <dbReference type="NCBI Taxonomy" id="476202"/>
    <lineage>
        <taxon>Eukaryota</taxon>
        <taxon>Sar</taxon>
        <taxon>Alveolata</taxon>
        <taxon>Apicomplexa</taxon>
        <taxon>Aconoidasida</taxon>
        <taxon>Nephromycida</taxon>
        <taxon>Cardiosporidium</taxon>
    </lineage>
</organism>
<dbReference type="Gene3D" id="4.10.1000.10">
    <property type="entry name" value="Zinc finger, CCCH-type"/>
    <property type="match status" value="1"/>
</dbReference>
<evidence type="ECO:0000256" key="4">
    <source>
        <dbReference type="PROSITE-ProRule" id="PRU00723"/>
    </source>
</evidence>
<evidence type="ECO:0000256" key="5">
    <source>
        <dbReference type="SAM" id="MobiDB-lite"/>
    </source>
</evidence>
<feature type="zinc finger region" description="C3H1-type" evidence="4">
    <location>
        <begin position="215"/>
        <end position="241"/>
    </location>
</feature>
<feature type="region of interest" description="Disordered" evidence="5">
    <location>
        <begin position="315"/>
        <end position="334"/>
    </location>
</feature>
<feature type="domain" description="C3H1-type" evidence="6">
    <location>
        <begin position="180"/>
        <end position="206"/>
    </location>
</feature>
<evidence type="ECO:0000256" key="1">
    <source>
        <dbReference type="ARBA" id="ARBA00022723"/>
    </source>
</evidence>
<proteinExistence type="predicted"/>
<evidence type="ECO:0000256" key="3">
    <source>
        <dbReference type="ARBA" id="ARBA00022833"/>
    </source>
</evidence>
<evidence type="ECO:0000259" key="6">
    <source>
        <dbReference type="PROSITE" id="PS50103"/>
    </source>
</evidence>
<name>A0ABQ7JFA7_9APIC</name>
<keyword evidence="1 4" id="KW-0479">Metal-binding</keyword>
<dbReference type="InterPro" id="IPR000571">
    <property type="entry name" value="Znf_CCCH"/>
</dbReference>
<keyword evidence="3 4" id="KW-0862">Zinc</keyword>
<gene>
    <name evidence="7" type="ORF">IE077_003142</name>
</gene>
<dbReference type="Gene3D" id="3.30.1370.210">
    <property type="match status" value="1"/>
</dbReference>
<evidence type="ECO:0000313" key="7">
    <source>
        <dbReference type="EMBL" id="KAF8822673.1"/>
    </source>
</evidence>
<dbReference type="EMBL" id="JADAQX010000032">
    <property type="protein sequence ID" value="KAF8822673.1"/>
    <property type="molecule type" value="Genomic_DNA"/>
</dbReference>
<dbReference type="Proteomes" id="UP000823046">
    <property type="component" value="Unassembled WGS sequence"/>
</dbReference>
<dbReference type="InterPro" id="IPR036855">
    <property type="entry name" value="Znf_CCCH_sf"/>
</dbReference>
<reference evidence="7 8" key="1">
    <citation type="journal article" date="2020" name="bioRxiv">
        <title>Metabolic contributions of an alphaproteobacterial endosymbiont in the apicomplexan Cardiosporidium cionae.</title>
        <authorList>
            <person name="Hunter E.S."/>
            <person name="Paight C.J."/>
            <person name="Lane C.E."/>
        </authorList>
    </citation>
    <scope>NUCLEOTIDE SEQUENCE [LARGE SCALE GENOMIC DNA]</scope>
    <source>
        <strain evidence="7">ESH_2018</strain>
    </source>
</reference>
<evidence type="ECO:0000313" key="8">
    <source>
        <dbReference type="Proteomes" id="UP000823046"/>
    </source>
</evidence>
<accession>A0ABQ7JFA7</accession>
<dbReference type="PROSITE" id="PS50103">
    <property type="entry name" value="ZF_C3H1"/>
    <property type="match status" value="2"/>
</dbReference>
<evidence type="ECO:0000256" key="2">
    <source>
        <dbReference type="ARBA" id="ARBA00022771"/>
    </source>
</evidence>
<feature type="domain" description="C3H1-type" evidence="6">
    <location>
        <begin position="215"/>
        <end position="241"/>
    </location>
</feature>
<comment type="caution">
    <text evidence="7">The sequence shown here is derived from an EMBL/GenBank/DDBJ whole genome shotgun (WGS) entry which is preliminary data.</text>
</comment>
<feature type="zinc finger region" description="C3H1-type" evidence="4">
    <location>
        <begin position="180"/>
        <end position="206"/>
    </location>
</feature>